<evidence type="ECO:0000313" key="5">
    <source>
        <dbReference type="Proteomes" id="UP000002432"/>
    </source>
</evidence>
<evidence type="ECO:0000313" key="4">
    <source>
        <dbReference type="EMBL" id="ABF41407.1"/>
    </source>
</evidence>
<accession>Q1INZ3</accession>
<dbReference type="STRING" id="204669.Acid345_2406"/>
<keyword evidence="1" id="KW-0304">Gas vesicle</keyword>
<dbReference type="InterPro" id="IPR007805">
    <property type="entry name" value="GvpK"/>
</dbReference>
<gene>
    <name evidence="4" type="ordered locus">Acid345_2406</name>
</gene>
<reference evidence="4 5" key="1">
    <citation type="journal article" date="2009" name="Appl. Environ. Microbiol.">
        <title>Three genomes from the phylum Acidobacteria provide insight into the lifestyles of these microorganisms in soils.</title>
        <authorList>
            <person name="Ward N.L."/>
            <person name="Challacombe J.F."/>
            <person name="Janssen P.H."/>
            <person name="Henrissat B."/>
            <person name="Coutinho P.M."/>
            <person name="Wu M."/>
            <person name="Xie G."/>
            <person name="Haft D.H."/>
            <person name="Sait M."/>
            <person name="Badger J."/>
            <person name="Barabote R.D."/>
            <person name="Bradley B."/>
            <person name="Brettin T.S."/>
            <person name="Brinkac L.M."/>
            <person name="Bruce D."/>
            <person name="Creasy T."/>
            <person name="Daugherty S.C."/>
            <person name="Davidsen T.M."/>
            <person name="DeBoy R.T."/>
            <person name="Detter J.C."/>
            <person name="Dodson R.J."/>
            <person name="Durkin A.S."/>
            <person name="Ganapathy A."/>
            <person name="Gwinn-Giglio M."/>
            <person name="Han C.S."/>
            <person name="Khouri H."/>
            <person name="Kiss H."/>
            <person name="Kothari S.P."/>
            <person name="Madupu R."/>
            <person name="Nelson K.E."/>
            <person name="Nelson W.C."/>
            <person name="Paulsen I."/>
            <person name="Penn K."/>
            <person name="Ren Q."/>
            <person name="Rosovitz M.J."/>
            <person name="Selengut J.D."/>
            <person name="Shrivastava S."/>
            <person name="Sullivan S.A."/>
            <person name="Tapia R."/>
            <person name="Thompson L.S."/>
            <person name="Watkins K.L."/>
            <person name="Yang Q."/>
            <person name="Yu C."/>
            <person name="Zafar N."/>
            <person name="Zhou L."/>
            <person name="Kuske C.R."/>
        </authorList>
    </citation>
    <scope>NUCLEOTIDE SEQUENCE [LARGE SCALE GENOMIC DNA]</scope>
    <source>
        <strain evidence="4 5">Ellin345</strain>
    </source>
</reference>
<dbReference type="Proteomes" id="UP000002432">
    <property type="component" value="Chromosome"/>
</dbReference>
<dbReference type="HOGENOM" id="CLU_150705_0_1_0"/>
<protein>
    <submittedName>
        <fullName evidence="4">Gas vesicle K</fullName>
    </submittedName>
</protein>
<dbReference type="KEGG" id="aba:Acid345_2406"/>
<dbReference type="PANTHER" id="PTHR40137:SF2">
    <property type="entry name" value="PROTEIN GVPK 1"/>
    <property type="match status" value="1"/>
</dbReference>
<dbReference type="EMBL" id="CP000360">
    <property type="protein sequence ID" value="ABF41407.1"/>
    <property type="molecule type" value="Genomic_DNA"/>
</dbReference>
<dbReference type="AlphaFoldDB" id="Q1INZ3"/>
<sequence>MSDQPVQVTPAEIAEAVADLKRQLNAVAGGSTERIDCNPETVEQGLAKLVLGLIELIRRLLERQAIRRMEGGSLNDEQVENMGLALMKLEQKVHQLAGEFGLTPKDLNLDLGPLGKLLDE</sequence>
<dbReference type="Pfam" id="PF05121">
    <property type="entry name" value="GvpK"/>
    <property type="match status" value="1"/>
</dbReference>
<comment type="similarity">
    <text evidence="3">Belongs to the gas vesicle GvpK family.</text>
</comment>
<keyword evidence="5" id="KW-1185">Reference proteome</keyword>
<organism evidence="4 5">
    <name type="scientific">Koribacter versatilis (strain Ellin345)</name>
    <dbReference type="NCBI Taxonomy" id="204669"/>
    <lineage>
        <taxon>Bacteria</taxon>
        <taxon>Pseudomonadati</taxon>
        <taxon>Acidobacteriota</taxon>
        <taxon>Terriglobia</taxon>
        <taxon>Terriglobales</taxon>
        <taxon>Candidatus Korobacteraceae</taxon>
        <taxon>Candidatus Korobacter</taxon>
    </lineage>
</organism>
<evidence type="ECO:0000256" key="2">
    <source>
        <dbReference type="ARBA" id="ARBA00035108"/>
    </source>
</evidence>
<comment type="subcellular location">
    <subcellularLocation>
        <location evidence="2">Gas vesicle</location>
    </subcellularLocation>
</comment>
<evidence type="ECO:0000256" key="1">
    <source>
        <dbReference type="ARBA" id="ARBA00022987"/>
    </source>
</evidence>
<name>Q1INZ3_KORVE</name>
<dbReference type="OrthoDB" id="1448580at2"/>
<dbReference type="RefSeq" id="WP_011523208.1">
    <property type="nucleotide sequence ID" value="NC_008009.1"/>
</dbReference>
<dbReference type="PANTHER" id="PTHR40137">
    <property type="entry name" value="PROTEIN GVPK 1"/>
    <property type="match status" value="1"/>
</dbReference>
<dbReference type="GO" id="GO:0031412">
    <property type="term" value="P:gas vesicle organization"/>
    <property type="evidence" value="ECO:0007669"/>
    <property type="project" value="InterPro"/>
</dbReference>
<dbReference type="eggNOG" id="ENOG50330IR">
    <property type="taxonomic scope" value="Bacteria"/>
</dbReference>
<evidence type="ECO:0000256" key="3">
    <source>
        <dbReference type="ARBA" id="ARBA00035659"/>
    </source>
</evidence>
<dbReference type="GO" id="GO:0031411">
    <property type="term" value="C:gas vesicle"/>
    <property type="evidence" value="ECO:0007669"/>
    <property type="project" value="UniProtKB-SubCell"/>
</dbReference>
<dbReference type="EnsemblBacteria" id="ABF41407">
    <property type="protein sequence ID" value="ABF41407"/>
    <property type="gene ID" value="Acid345_2406"/>
</dbReference>
<proteinExistence type="inferred from homology"/>